<proteinExistence type="predicted"/>
<keyword evidence="2" id="KW-1185">Reference proteome</keyword>
<evidence type="ECO:0000313" key="2">
    <source>
        <dbReference type="Proteomes" id="UP000814128"/>
    </source>
</evidence>
<protein>
    <submittedName>
        <fullName evidence="1">Uncharacterized protein</fullName>
    </submittedName>
</protein>
<accession>A0ACB8QQY4</accession>
<organism evidence="1 2">
    <name type="scientific">Vararia minispora EC-137</name>
    <dbReference type="NCBI Taxonomy" id="1314806"/>
    <lineage>
        <taxon>Eukaryota</taxon>
        <taxon>Fungi</taxon>
        <taxon>Dikarya</taxon>
        <taxon>Basidiomycota</taxon>
        <taxon>Agaricomycotina</taxon>
        <taxon>Agaricomycetes</taxon>
        <taxon>Russulales</taxon>
        <taxon>Lachnocladiaceae</taxon>
        <taxon>Vararia</taxon>
    </lineage>
</organism>
<sequence>MPATVAPPSSRRSTSISSASTHSPSSSISRGATARSTANPRQSSVLSPASRRGSLKASTPPPINGDTRESLSASLRQETEAKEQLLLQLQNKEHTITSLTGDNEYLSSALNSAESRLADLYAEQNRMEEEMAARIEVAEKLRTQVRDLEKEKRDLQRRYNEQTVTFEAERQSFYDSELHLKSRIQTLTHARKIPPVPRSPSIAEPLEEEEEEVEPSQSVSPSLDKEDLDAEPAEMTALRLELSTLVTSHSSLQNTVTLLQVQLTDLKRVNHTLQEENESYNILLREKTLSGQFDVMRQMAPGPGSTSSDDQDDDADSGSVSGSRSYLDTVNEHPDESLDPEYAYSMHGDSDGERLGDPSDSSDALASPRSRHGRRHGGSVSMSHSPKNRGESLADLPITGPGLDLAAELGRAENKDILEGRIDAPPTKKRGKKGSTESRHGLEPSNSTNEVDAMKSKIKSLEDANKALSLYASKIIDRIIAQEGFEHVLAIDYDSKKPLSSPSLAQPQDAKSKRRASMFVRPTPAAPSSPLPERLTTFDSPPNPSAGPQGTSAGHKRRSLSFDWRAFSLFGGERKPESSLRPLTLQPGAAIVTGTARKLDTEEDDEDRRERERLHATMKLMGIDKPMAAQPMQKSFTAPAQGTASPISPDGDSAASTPPTRFAFFRRNTATPDTSSVHSTETPLTQESLVHVEATNALAALDAREKQLELELSGGHSGGFTEITRKARRGRASGGGSGHSGSTVWSAGMSHDHGDD</sequence>
<comment type="caution">
    <text evidence="1">The sequence shown here is derived from an EMBL/GenBank/DDBJ whole genome shotgun (WGS) entry which is preliminary data.</text>
</comment>
<name>A0ACB8QQY4_9AGAM</name>
<dbReference type="EMBL" id="MU273503">
    <property type="protein sequence ID" value="KAI0034284.1"/>
    <property type="molecule type" value="Genomic_DNA"/>
</dbReference>
<dbReference type="Proteomes" id="UP000814128">
    <property type="component" value="Unassembled WGS sequence"/>
</dbReference>
<gene>
    <name evidence="1" type="ORF">K488DRAFT_45803</name>
</gene>
<reference evidence="1" key="2">
    <citation type="journal article" date="2022" name="New Phytol.">
        <title>Evolutionary transition to the ectomycorrhizal habit in the genomes of a hyperdiverse lineage of mushroom-forming fungi.</title>
        <authorList>
            <person name="Looney B."/>
            <person name="Miyauchi S."/>
            <person name="Morin E."/>
            <person name="Drula E."/>
            <person name="Courty P.E."/>
            <person name="Kohler A."/>
            <person name="Kuo A."/>
            <person name="LaButti K."/>
            <person name="Pangilinan J."/>
            <person name="Lipzen A."/>
            <person name="Riley R."/>
            <person name="Andreopoulos W."/>
            <person name="He G."/>
            <person name="Johnson J."/>
            <person name="Nolan M."/>
            <person name="Tritt A."/>
            <person name="Barry K.W."/>
            <person name="Grigoriev I.V."/>
            <person name="Nagy L.G."/>
            <person name="Hibbett D."/>
            <person name="Henrissat B."/>
            <person name="Matheny P.B."/>
            <person name="Labbe J."/>
            <person name="Martin F.M."/>
        </authorList>
    </citation>
    <scope>NUCLEOTIDE SEQUENCE</scope>
    <source>
        <strain evidence="1">EC-137</strain>
    </source>
</reference>
<evidence type="ECO:0000313" key="1">
    <source>
        <dbReference type="EMBL" id="KAI0034284.1"/>
    </source>
</evidence>
<reference evidence="1" key="1">
    <citation type="submission" date="2021-02" db="EMBL/GenBank/DDBJ databases">
        <authorList>
            <consortium name="DOE Joint Genome Institute"/>
            <person name="Ahrendt S."/>
            <person name="Looney B.P."/>
            <person name="Miyauchi S."/>
            <person name="Morin E."/>
            <person name="Drula E."/>
            <person name="Courty P.E."/>
            <person name="Chicoki N."/>
            <person name="Fauchery L."/>
            <person name="Kohler A."/>
            <person name="Kuo A."/>
            <person name="Labutti K."/>
            <person name="Pangilinan J."/>
            <person name="Lipzen A."/>
            <person name="Riley R."/>
            <person name="Andreopoulos W."/>
            <person name="He G."/>
            <person name="Johnson J."/>
            <person name="Barry K.W."/>
            <person name="Grigoriev I.V."/>
            <person name="Nagy L."/>
            <person name="Hibbett D."/>
            <person name="Henrissat B."/>
            <person name="Matheny P.B."/>
            <person name="Labbe J."/>
            <person name="Martin F."/>
        </authorList>
    </citation>
    <scope>NUCLEOTIDE SEQUENCE</scope>
    <source>
        <strain evidence="1">EC-137</strain>
    </source>
</reference>